<keyword evidence="2" id="KW-1185">Reference proteome</keyword>
<protein>
    <submittedName>
        <fullName evidence="1">Uncharacterized protein</fullName>
    </submittedName>
</protein>
<gene>
    <name evidence="1" type="ORF">ABID21_003649</name>
</gene>
<evidence type="ECO:0000313" key="2">
    <source>
        <dbReference type="Proteomes" id="UP001549031"/>
    </source>
</evidence>
<comment type="caution">
    <text evidence="1">The sequence shown here is derived from an EMBL/GenBank/DDBJ whole genome shotgun (WGS) entry which is preliminary data.</text>
</comment>
<sequence>MASQERHLAEQALAEDVTPMPIEHAAYELALRELVKPGSAAAASSRAAPRSVAVALANPACVVAGLALHRLSIAEG</sequence>
<dbReference type="Proteomes" id="UP001549031">
    <property type="component" value="Unassembled WGS sequence"/>
</dbReference>
<reference evidence="1 2" key="1">
    <citation type="submission" date="2024-06" db="EMBL/GenBank/DDBJ databases">
        <title>Genomic Encyclopedia of Type Strains, Phase IV (KMG-IV): sequencing the most valuable type-strain genomes for metagenomic binning, comparative biology and taxonomic classification.</title>
        <authorList>
            <person name="Goeker M."/>
        </authorList>
    </citation>
    <scope>NUCLEOTIDE SEQUENCE [LARGE SCALE GENOMIC DNA]</scope>
    <source>
        <strain evidence="1 2">DSM 105042</strain>
    </source>
</reference>
<dbReference type="RefSeq" id="WP_247245205.1">
    <property type="nucleotide sequence ID" value="NZ_JALJRA010000014.1"/>
</dbReference>
<organism evidence="1 2">
    <name type="scientific">Pseudorhizobium tarimense</name>
    <dbReference type="NCBI Taxonomy" id="1079109"/>
    <lineage>
        <taxon>Bacteria</taxon>
        <taxon>Pseudomonadati</taxon>
        <taxon>Pseudomonadota</taxon>
        <taxon>Alphaproteobacteria</taxon>
        <taxon>Hyphomicrobiales</taxon>
        <taxon>Rhizobiaceae</taxon>
        <taxon>Rhizobium/Agrobacterium group</taxon>
        <taxon>Pseudorhizobium</taxon>
    </lineage>
</organism>
<name>A0ABV2HAI5_9HYPH</name>
<evidence type="ECO:0000313" key="1">
    <source>
        <dbReference type="EMBL" id="MET3587524.1"/>
    </source>
</evidence>
<proteinExistence type="predicted"/>
<accession>A0ABV2HAI5</accession>
<dbReference type="EMBL" id="JBEPLJ010000014">
    <property type="protein sequence ID" value="MET3587524.1"/>
    <property type="molecule type" value="Genomic_DNA"/>
</dbReference>